<proteinExistence type="predicted"/>
<reference evidence="1 2" key="1">
    <citation type="submission" date="2014-11" db="EMBL/GenBank/DDBJ databases">
        <title>Symbiosis island explosion on the genome of extra-slow-growing strains of soybean bradyrhizobia with massive insertion sequences.</title>
        <authorList>
            <person name="Iida T."/>
            <person name="Minamisawa K."/>
        </authorList>
    </citation>
    <scope>NUCLEOTIDE SEQUENCE [LARGE SCALE GENOMIC DNA]</scope>
    <source>
        <strain evidence="1 2">NK6</strain>
    </source>
</reference>
<protein>
    <submittedName>
        <fullName evidence="1">Uncharacterized protein</fullName>
    </submittedName>
</protein>
<evidence type="ECO:0000313" key="1">
    <source>
        <dbReference type="EMBL" id="BAR59619.1"/>
    </source>
</evidence>
<gene>
    <name evidence="1" type="ORF">NK6_6467</name>
</gene>
<dbReference type="EMBL" id="AP014685">
    <property type="protein sequence ID" value="BAR59619.1"/>
    <property type="molecule type" value="Genomic_DNA"/>
</dbReference>
<name>A0A0E4BTI2_9BRAD</name>
<sequence>MGTKSRETIYGGSVRAAAERATEARKEADRLAVAAWNARMLGFQGPAQPSPTLGDALNAGYRYLEVRCLGCDTHQTVALGHRAATEGDAGS</sequence>
<accession>A0A0E4BTI2</accession>
<organism evidence="1 2">
    <name type="scientific">Bradyrhizobium diazoefficiens</name>
    <dbReference type="NCBI Taxonomy" id="1355477"/>
    <lineage>
        <taxon>Bacteria</taxon>
        <taxon>Pseudomonadati</taxon>
        <taxon>Pseudomonadota</taxon>
        <taxon>Alphaproteobacteria</taxon>
        <taxon>Hyphomicrobiales</taxon>
        <taxon>Nitrobacteraceae</taxon>
        <taxon>Bradyrhizobium</taxon>
    </lineage>
</organism>
<dbReference type="AlphaFoldDB" id="A0A0E4BTI2"/>
<dbReference type="Proteomes" id="UP000063308">
    <property type="component" value="Chromosome"/>
</dbReference>
<evidence type="ECO:0000313" key="2">
    <source>
        <dbReference type="Proteomes" id="UP000063308"/>
    </source>
</evidence>